<gene>
    <name evidence="2" type="ORF">CUNI_LOCUS9229</name>
</gene>
<feature type="non-terminal residue" evidence="2">
    <location>
        <position position="292"/>
    </location>
</feature>
<feature type="compositionally biased region" description="Polar residues" evidence="1">
    <location>
        <begin position="142"/>
        <end position="155"/>
    </location>
</feature>
<proteinExistence type="predicted"/>
<dbReference type="EMBL" id="CAJHNH020001584">
    <property type="protein sequence ID" value="CAG5123671.1"/>
    <property type="molecule type" value="Genomic_DNA"/>
</dbReference>
<dbReference type="AlphaFoldDB" id="A0A8S3Z9B5"/>
<keyword evidence="3" id="KW-1185">Reference proteome</keyword>
<feature type="compositionally biased region" description="Polar residues" evidence="1">
    <location>
        <begin position="51"/>
        <end position="60"/>
    </location>
</feature>
<evidence type="ECO:0000313" key="2">
    <source>
        <dbReference type="EMBL" id="CAG5123671.1"/>
    </source>
</evidence>
<feature type="region of interest" description="Disordered" evidence="1">
    <location>
        <begin position="25"/>
        <end position="177"/>
    </location>
</feature>
<evidence type="ECO:0000313" key="3">
    <source>
        <dbReference type="Proteomes" id="UP000678393"/>
    </source>
</evidence>
<feature type="compositionally biased region" description="Low complexity" evidence="1">
    <location>
        <begin position="163"/>
        <end position="175"/>
    </location>
</feature>
<name>A0A8S3Z9B5_9EUPU</name>
<protein>
    <submittedName>
        <fullName evidence="2">Uncharacterized protein</fullName>
    </submittedName>
</protein>
<reference evidence="2" key="1">
    <citation type="submission" date="2021-04" db="EMBL/GenBank/DDBJ databases">
        <authorList>
            <consortium name="Molecular Ecology Group"/>
        </authorList>
    </citation>
    <scope>NUCLEOTIDE SEQUENCE</scope>
</reference>
<feature type="region of interest" description="Disordered" evidence="1">
    <location>
        <begin position="232"/>
        <end position="251"/>
    </location>
</feature>
<accession>A0A8S3Z9B5</accession>
<feature type="compositionally biased region" description="Basic and acidic residues" evidence="1">
    <location>
        <begin position="34"/>
        <end position="50"/>
    </location>
</feature>
<sequence length="292" mass="31976">FSPNKLTGPSSTKLSNGMMNIPLYADSKVKSRRSTRDDKAQFSEIKKPTEDTVSQTSGDTDPSDSGRGGSEDDSSHRGSGLDPEHNPNKLCYQIYHRGPHAPADSKPRHQLYHQQRLSLHPPKAGRQTPAHSTKDSSHRQPVISQRSPHSSVTSDFESDFSGDRSSQSRSDISKSLPMNHYVQTLGSAGNSGATANQTLPFTQRSRNVAGDWSNRPTIPQNSNNNTALMRSFHGQSNRFPGPHPLTSLSSEGLALPSADRSQAIPRRQKLQILGEVLPELCAHKHTVQPHRG</sequence>
<comment type="caution">
    <text evidence="2">The sequence shown here is derived from an EMBL/GenBank/DDBJ whole genome shotgun (WGS) entry which is preliminary data.</text>
</comment>
<dbReference type="Proteomes" id="UP000678393">
    <property type="component" value="Unassembled WGS sequence"/>
</dbReference>
<evidence type="ECO:0000256" key="1">
    <source>
        <dbReference type="SAM" id="MobiDB-lite"/>
    </source>
</evidence>
<organism evidence="2 3">
    <name type="scientific">Candidula unifasciata</name>
    <dbReference type="NCBI Taxonomy" id="100452"/>
    <lineage>
        <taxon>Eukaryota</taxon>
        <taxon>Metazoa</taxon>
        <taxon>Spiralia</taxon>
        <taxon>Lophotrochozoa</taxon>
        <taxon>Mollusca</taxon>
        <taxon>Gastropoda</taxon>
        <taxon>Heterobranchia</taxon>
        <taxon>Euthyneura</taxon>
        <taxon>Panpulmonata</taxon>
        <taxon>Eupulmonata</taxon>
        <taxon>Stylommatophora</taxon>
        <taxon>Helicina</taxon>
        <taxon>Helicoidea</taxon>
        <taxon>Geomitridae</taxon>
        <taxon>Candidula</taxon>
    </lineage>
</organism>